<evidence type="ECO:0000313" key="2">
    <source>
        <dbReference type="Proteomes" id="UP000054560"/>
    </source>
</evidence>
<dbReference type="AlphaFoldDB" id="A0A0L0F4D1"/>
<sequence>RAQYNVAELTAKIEDLKEYITASEFNGMPLQVVSLVDINASIETMRADTKRRSQEIIQMNMAV</sequence>
<accession>A0A0L0F4D1</accession>
<feature type="non-terminal residue" evidence="1">
    <location>
        <position position="1"/>
    </location>
</feature>
<feature type="non-terminal residue" evidence="1">
    <location>
        <position position="63"/>
    </location>
</feature>
<proteinExistence type="predicted"/>
<dbReference type="Proteomes" id="UP000054560">
    <property type="component" value="Unassembled WGS sequence"/>
</dbReference>
<keyword evidence="2" id="KW-1185">Reference proteome</keyword>
<protein>
    <submittedName>
        <fullName evidence="1">Uncharacterized protein</fullName>
    </submittedName>
</protein>
<reference evidence="1 2" key="1">
    <citation type="submission" date="2011-02" db="EMBL/GenBank/DDBJ databases">
        <title>The Genome Sequence of Sphaeroforma arctica JP610.</title>
        <authorList>
            <consortium name="The Broad Institute Genome Sequencing Platform"/>
            <person name="Russ C."/>
            <person name="Cuomo C."/>
            <person name="Young S.K."/>
            <person name="Zeng Q."/>
            <person name="Gargeya S."/>
            <person name="Alvarado L."/>
            <person name="Berlin A."/>
            <person name="Chapman S.B."/>
            <person name="Chen Z."/>
            <person name="Freedman E."/>
            <person name="Gellesch M."/>
            <person name="Goldberg J."/>
            <person name="Griggs A."/>
            <person name="Gujja S."/>
            <person name="Heilman E."/>
            <person name="Heiman D."/>
            <person name="Howarth C."/>
            <person name="Mehta T."/>
            <person name="Neiman D."/>
            <person name="Pearson M."/>
            <person name="Roberts A."/>
            <person name="Saif S."/>
            <person name="Shea T."/>
            <person name="Shenoy N."/>
            <person name="Sisk P."/>
            <person name="Stolte C."/>
            <person name="Sykes S."/>
            <person name="White J."/>
            <person name="Yandava C."/>
            <person name="Burger G."/>
            <person name="Gray M.W."/>
            <person name="Holland P.W.H."/>
            <person name="King N."/>
            <person name="Lang F.B.F."/>
            <person name="Roger A.J."/>
            <person name="Ruiz-Trillo I."/>
            <person name="Haas B."/>
            <person name="Nusbaum C."/>
            <person name="Birren B."/>
        </authorList>
    </citation>
    <scope>NUCLEOTIDE SEQUENCE [LARGE SCALE GENOMIC DNA]</scope>
    <source>
        <strain evidence="1 2">JP610</strain>
    </source>
</reference>
<organism evidence="1 2">
    <name type="scientific">Sphaeroforma arctica JP610</name>
    <dbReference type="NCBI Taxonomy" id="667725"/>
    <lineage>
        <taxon>Eukaryota</taxon>
        <taxon>Ichthyosporea</taxon>
        <taxon>Ichthyophonida</taxon>
        <taxon>Sphaeroforma</taxon>
    </lineage>
</organism>
<name>A0A0L0F4D1_9EUKA</name>
<dbReference type="GeneID" id="25916482"/>
<gene>
    <name evidence="1" type="ORF">SARC_15978</name>
</gene>
<evidence type="ECO:0000313" key="1">
    <source>
        <dbReference type="EMBL" id="KNC71481.1"/>
    </source>
</evidence>
<dbReference type="RefSeq" id="XP_014145383.1">
    <property type="nucleotide sequence ID" value="XM_014289908.1"/>
</dbReference>
<dbReference type="EMBL" id="KQ248721">
    <property type="protein sequence ID" value="KNC71481.1"/>
    <property type="molecule type" value="Genomic_DNA"/>
</dbReference>